<proteinExistence type="predicted"/>
<sequence length="175" mass="18366">MNRNRLSILAVLTMLLTPTTGALALVIHVPAEEPTIQAGIDAAVDGDTVLIADGVYTGTGNRDLEFTGKAILVTSQNGPEATVIDCQGTPSDWHRAFHFNKGERESSVVQGLGIRGGYFTYDFGGGILCEGSSPTITECILEDNVAYHGGGIYCADTSMALIVGNLFLNNTALGT</sequence>
<reference evidence="2 3" key="1">
    <citation type="journal article" date="2015" name="Microbiome">
        <title>Genomic resolution of linkages in carbon, nitrogen, and sulfur cycling among widespread estuary sediment bacteria.</title>
        <authorList>
            <person name="Baker B.J."/>
            <person name="Lazar C.S."/>
            <person name="Teske A.P."/>
            <person name="Dick G.J."/>
        </authorList>
    </citation>
    <scope>NUCLEOTIDE SEQUENCE [LARGE SCALE GENOMIC DNA]</scope>
    <source>
        <strain evidence="2">DG_24</strain>
    </source>
</reference>
<feature type="signal peptide" evidence="1">
    <location>
        <begin position="1"/>
        <end position="24"/>
    </location>
</feature>
<comment type="caution">
    <text evidence="2">The sequence shown here is derived from an EMBL/GenBank/DDBJ whole genome shotgun (WGS) entry which is preliminary data.</text>
</comment>
<dbReference type="AlphaFoldDB" id="A0A0S7WPZ6"/>
<evidence type="ECO:0000313" key="3">
    <source>
        <dbReference type="Proteomes" id="UP000052008"/>
    </source>
</evidence>
<dbReference type="SUPFAM" id="SSF51126">
    <property type="entry name" value="Pectin lyase-like"/>
    <property type="match status" value="1"/>
</dbReference>
<accession>A0A0S7WPZ6</accession>
<dbReference type="Gene3D" id="2.160.20.10">
    <property type="entry name" value="Single-stranded right-handed beta-helix, Pectin lyase-like"/>
    <property type="match status" value="1"/>
</dbReference>
<evidence type="ECO:0000313" key="2">
    <source>
        <dbReference type="EMBL" id="KPJ52226.1"/>
    </source>
</evidence>
<dbReference type="Proteomes" id="UP000052008">
    <property type="component" value="Unassembled WGS sequence"/>
</dbReference>
<organism evidence="2 3">
    <name type="scientific">candidate division TA06 bacterium DG_24</name>
    <dbReference type="NCBI Taxonomy" id="1703770"/>
    <lineage>
        <taxon>Bacteria</taxon>
        <taxon>Bacteria division TA06</taxon>
    </lineage>
</organism>
<dbReference type="EMBL" id="LIZS01000070">
    <property type="protein sequence ID" value="KPJ52226.1"/>
    <property type="molecule type" value="Genomic_DNA"/>
</dbReference>
<evidence type="ECO:0008006" key="4">
    <source>
        <dbReference type="Google" id="ProtNLM"/>
    </source>
</evidence>
<name>A0A0S7WPZ6_UNCT6</name>
<dbReference type="InterPro" id="IPR012334">
    <property type="entry name" value="Pectin_lyas_fold"/>
</dbReference>
<keyword evidence="1" id="KW-0732">Signal</keyword>
<dbReference type="STRING" id="1703770.AMJ39_08350"/>
<gene>
    <name evidence="2" type="ORF">AMJ39_08350</name>
</gene>
<protein>
    <recommendedName>
        <fullName evidence="4">Right handed beta helix domain-containing protein</fullName>
    </recommendedName>
</protein>
<feature type="chain" id="PRO_5006639561" description="Right handed beta helix domain-containing protein" evidence="1">
    <location>
        <begin position="25"/>
        <end position="175"/>
    </location>
</feature>
<dbReference type="InterPro" id="IPR011050">
    <property type="entry name" value="Pectin_lyase_fold/virulence"/>
</dbReference>
<evidence type="ECO:0000256" key="1">
    <source>
        <dbReference type="SAM" id="SignalP"/>
    </source>
</evidence>
<dbReference type="PATRIC" id="fig|1703770.3.peg.542"/>